<feature type="compositionally biased region" description="Low complexity" evidence="1">
    <location>
        <begin position="442"/>
        <end position="454"/>
    </location>
</feature>
<feature type="compositionally biased region" description="Polar residues" evidence="1">
    <location>
        <begin position="57"/>
        <end position="67"/>
    </location>
</feature>
<keyword evidence="2" id="KW-0812">Transmembrane</keyword>
<feature type="compositionally biased region" description="Low complexity" evidence="1">
    <location>
        <begin position="309"/>
        <end position="326"/>
    </location>
</feature>
<feature type="compositionally biased region" description="Basic and acidic residues" evidence="1">
    <location>
        <begin position="224"/>
        <end position="233"/>
    </location>
</feature>
<protein>
    <submittedName>
        <fullName evidence="3">Cohesin domain</fullName>
    </submittedName>
</protein>
<evidence type="ECO:0000313" key="3">
    <source>
        <dbReference type="EMBL" id="CAB9496633.1"/>
    </source>
</evidence>
<evidence type="ECO:0000256" key="2">
    <source>
        <dbReference type="SAM" id="Phobius"/>
    </source>
</evidence>
<feature type="compositionally biased region" description="Low complexity" evidence="1">
    <location>
        <begin position="340"/>
        <end position="370"/>
    </location>
</feature>
<evidence type="ECO:0000256" key="1">
    <source>
        <dbReference type="SAM" id="MobiDB-lite"/>
    </source>
</evidence>
<accession>A0A9N8H4E3</accession>
<feature type="compositionally biased region" description="Low complexity" evidence="1">
    <location>
        <begin position="470"/>
        <end position="482"/>
    </location>
</feature>
<evidence type="ECO:0000313" key="4">
    <source>
        <dbReference type="Proteomes" id="UP001153069"/>
    </source>
</evidence>
<keyword evidence="2" id="KW-0472">Membrane</keyword>
<feature type="region of interest" description="Disordered" evidence="1">
    <location>
        <begin position="39"/>
        <end position="156"/>
    </location>
</feature>
<comment type="caution">
    <text evidence="3">The sequence shown here is derived from an EMBL/GenBank/DDBJ whole genome shotgun (WGS) entry which is preliminary data.</text>
</comment>
<feature type="region of interest" description="Disordered" evidence="1">
    <location>
        <begin position="268"/>
        <end position="520"/>
    </location>
</feature>
<feature type="compositionally biased region" description="Basic and acidic residues" evidence="1">
    <location>
        <begin position="126"/>
        <end position="141"/>
    </location>
</feature>
<keyword evidence="2" id="KW-1133">Transmembrane helix</keyword>
<feature type="compositionally biased region" description="Low complexity" evidence="1">
    <location>
        <begin position="78"/>
        <end position="94"/>
    </location>
</feature>
<gene>
    <name evidence="3" type="ORF">SEMRO_7_G006030.1</name>
</gene>
<reference evidence="3" key="1">
    <citation type="submission" date="2020-06" db="EMBL/GenBank/DDBJ databases">
        <authorList>
            <consortium name="Plant Systems Biology data submission"/>
        </authorList>
    </citation>
    <scope>NUCLEOTIDE SEQUENCE</scope>
    <source>
        <strain evidence="3">D6</strain>
    </source>
</reference>
<dbReference type="Proteomes" id="UP001153069">
    <property type="component" value="Unassembled WGS sequence"/>
</dbReference>
<feature type="compositionally biased region" description="Polar residues" evidence="1">
    <location>
        <begin position="388"/>
        <end position="413"/>
    </location>
</feature>
<feature type="compositionally biased region" description="Pro residues" evidence="1">
    <location>
        <begin position="145"/>
        <end position="155"/>
    </location>
</feature>
<dbReference type="AlphaFoldDB" id="A0A9N8H4E3"/>
<organism evidence="3 4">
    <name type="scientific">Seminavis robusta</name>
    <dbReference type="NCBI Taxonomy" id="568900"/>
    <lineage>
        <taxon>Eukaryota</taxon>
        <taxon>Sar</taxon>
        <taxon>Stramenopiles</taxon>
        <taxon>Ochrophyta</taxon>
        <taxon>Bacillariophyta</taxon>
        <taxon>Bacillariophyceae</taxon>
        <taxon>Bacillariophycidae</taxon>
        <taxon>Naviculales</taxon>
        <taxon>Naviculaceae</taxon>
        <taxon>Seminavis</taxon>
    </lineage>
</organism>
<feature type="region of interest" description="Disordered" evidence="1">
    <location>
        <begin position="186"/>
        <end position="233"/>
    </location>
</feature>
<feature type="transmembrane region" description="Helical" evidence="2">
    <location>
        <begin position="242"/>
        <end position="265"/>
    </location>
</feature>
<keyword evidence="4" id="KW-1185">Reference proteome</keyword>
<feature type="compositionally biased region" description="Low complexity" evidence="1">
    <location>
        <begin position="414"/>
        <end position="435"/>
    </location>
</feature>
<feature type="compositionally biased region" description="Low complexity" evidence="1">
    <location>
        <begin position="272"/>
        <end position="295"/>
    </location>
</feature>
<feature type="compositionally biased region" description="Pro residues" evidence="1">
    <location>
        <begin position="483"/>
        <end position="493"/>
    </location>
</feature>
<dbReference type="EMBL" id="CAICTM010000007">
    <property type="protein sequence ID" value="CAB9496633.1"/>
    <property type="molecule type" value="Genomic_DNA"/>
</dbReference>
<sequence>MEPDGMSASANKAGLPVASAEAVSGVHGSEDTPMVPVVLIEEDEANDPPEPPSSAAFNTTGTHNTSGEFKKKPGLRRSSNPTTGTGTGTNSGTPDTVRAAVAPAVAKHGLAARRPSSQQTTTRIPDPPDHEYDSHSTDFHEGLVPQPPAARPPMATPNSVMEVPRAPSGNVFTDTMIHYKTEAMNHEENDEENPPIVEENLLSPPTDPKSATDKTASLSVPLSEKQDSKKSISEDTVAVPKVWIWTCLVLIILVGGIGAAVGITLKVSNNDSESTPTTTTTTTATSSSSESLPATVGPIATTQLTDSGPTANDLDPLDTTTPAPTDEPVSSPAQEPTMSPTTEPTVLPTTLPTEEPTISPTISPTAEPTAVPTPVPTDEPVSSPTVAPTISVTDAPSAQPTSTNLDGLTPEQSTSAPTTLTTTTATATNPQTTVPTEPPNVSQPSTSPTGSESPSLPPSTAPTTQIPSANPSVTPTVGTNNPTTPPSTMPPTAKPTTPSPTTSTINIPSNPTGTSESSIPCSTNENCASGICINNQCAQDFLSDFELCQEDEDCEFDACRANGTSPGSSTTEETLGTKICCPNGMVSQDSRVCGGLPTGTYCRDIDTGFSYNSLYQSEANSICASGICVNDVCVESLQPHSSPCTENADCSSDICVEDVCLSGALADFAPCTENADCGVVPVGPMEHLLEGVQRWKPWV</sequence>
<feature type="compositionally biased region" description="Low complexity" evidence="1">
    <location>
        <begin position="494"/>
        <end position="512"/>
    </location>
</feature>
<proteinExistence type="predicted"/>
<name>A0A9N8H4E3_9STRA</name>